<organism evidence="2 3">
    <name type="scientific">Mucuna pruriens</name>
    <name type="common">Velvet bean</name>
    <name type="synonym">Dolichos pruriens</name>
    <dbReference type="NCBI Taxonomy" id="157652"/>
    <lineage>
        <taxon>Eukaryota</taxon>
        <taxon>Viridiplantae</taxon>
        <taxon>Streptophyta</taxon>
        <taxon>Embryophyta</taxon>
        <taxon>Tracheophyta</taxon>
        <taxon>Spermatophyta</taxon>
        <taxon>Magnoliopsida</taxon>
        <taxon>eudicotyledons</taxon>
        <taxon>Gunneridae</taxon>
        <taxon>Pentapetalae</taxon>
        <taxon>rosids</taxon>
        <taxon>fabids</taxon>
        <taxon>Fabales</taxon>
        <taxon>Fabaceae</taxon>
        <taxon>Papilionoideae</taxon>
        <taxon>50 kb inversion clade</taxon>
        <taxon>NPAAA clade</taxon>
        <taxon>indigoferoid/millettioid clade</taxon>
        <taxon>Phaseoleae</taxon>
        <taxon>Mucuna</taxon>
    </lineage>
</organism>
<dbReference type="AlphaFoldDB" id="A0A371HRX1"/>
<keyword evidence="3" id="KW-1185">Reference proteome</keyword>
<dbReference type="OrthoDB" id="5430981at2759"/>
<comment type="caution">
    <text evidence="2">The sequence shown here is derived from an EMBL/GenBank/DDBJ whole genome shotgun (WGS) entry which is preliminary data.</text>
</comment>
<name>A0A371HRX1_MUCPR</name>
<protein>
    <submittedName>
        <fullName evidence="2">Uncharacterized protein</fullName>
    </submittedName>
</protein>
<dbReference type="InterPro" id="IPR021109">
    <property type="entry name" value="Peptidase_aspartic_dom_sf"/>
</dbReference>
<gene>
    <name evidence="2" type="ORF">CR513_10637</name>
</gene>
<feature type="region of interest" description="Disordered" evidence="1">
    <location>
        <begin position="1"/>
        <end position="51"/>
    </location>
</feature>
<dbReference type="CDD" id="cd00303">
    <property type="entry name" value="retropepsin_like"/>
    <property type="match status" value="1"/>
</dbReference>
<evidence type="ECO:0000313" key="2">
    <source>
        <dbReference type="EMBL" id="RDY05523.1"/>
    </source>
</evidence>
<dbReference type="Proteomes" id="UP000257109">
    <property type="component" value="Unassembled WGS sequence"/>
</dbReference>
<feature type="compositionally biased region" description="Basic and acidic residues" evidence="1">
    <location>
        <begin position="9"/>
        <end position="25"/>
    </location>
</feature>
<dbReference type="EMBL" id="QJKJ01001862">
    <property type="protein sequence ID" value="RDY05523.1"/>
    <property type="molecule type" value="Genomic_DNA"/>
</dbReference>
<feature type="non-terminal residue" evidence="2">
    <location>
        <position position="1"/>
    </location>
</feature>
<evidence type="ECO:0000313" key="3">
    <source>
        <dbReference type="Proteomes" id="UP000257109"/>
    </source>
</evidence>
<sequence length="219" mass="24610">MAINVISHESMDVAEGAKRGKEKRSAARHAMKPTCRGEEGSYSGRSNKRETTTLAPNRSFYIIIRPLKLECRSLFKCRPCQFIVIMRPRGGPNRETATPLTIRESPAPEVTNVAGTGRVTRSRRIFAQKTCEIKTEHPRKKKEQQKHPKRGYTIAKVLIDNGSSLNVMPKATLHKLYLPNATLKNNPVVVKAFDGSKREVMGEITLPIRIAPKTFNITF</sequence>
<reference evidence="2" key="1">
    <citation type="submission" date="2018-05" db="EMBL/GenBank/DDBJ databases">
        <title>Draft genome of Mucuna pruriens seed.</title>
        <authorList>
            <person name="Nnadi N.E."/>
            <person name="Vos R."/>
            <person name="Hasami M.H."/>
            <person name="Devisetty U.K."/>
            <person name="Aguiy J.C."/>
        </authorList>
    </citation>
    <scope>NUCLEOTIDE SEQUENCE [LARGE SCALE GENOMIC DNA]</scope>
    <source>
        <strain evidence="2">JCA_2017</strain>
    </source>
</reference>
<accession>A0A371HRX1</accession>
<dbReference type="Gene3D" id="2.40.70.10">
    <property type="entry name" value="Acid Proteases"/>
    <property type="match status" value="1"/>
</dbReference>
<evidence type="ECO:0000256" key="1">
    <source>
        <dbReference type="SAM" id="MobiDB-lite"/>
    </source>
</evidence>
<proteinExistence type="predicted"/>